<sequence length="487" mass="56187">MEEQLNDLEKKWSEMLKNVTAPNIDEIDKQCIYRVPTNIRKHNPKAYTPQIVSIGPYHHNGIKPTGLKLKYVKAFLDRKKLSEKVLFAKIKEICKNTNSIRSCYAETIECNDVDLLTMIFVDAFFIIELFLRWREPHVWEEKDHIMLKPWMRLGIKHDLMLLENQLPFSVLEQLYNLTNEPLPNTNEPLLGTTNESFRGTTNESLRVTPSFFKMCVNCIGTGTNCFNCMRTKEPLIGTNETLTGTNEPNFRQICFNCLKSTSFESECPAESPKHFTDLLRSSIISLSKINHGNQNEREEDIKHVYSASQLMEAGLEFKVSPNKSFLDLELSEDDRVLSMPILNINASTQLYFKNMIAYERSHHSATKIITQYVAILYFLIKTEKDLNILVDKKIIVNWSGDAENVVTIINNLGSSMSMPDFIPYYCSICTRLNKFYENPLNKYKAIFIHDYFNTPWKKASTIAAIVLLFLTFIQTVCSIMSVVQSKK</sequence>
<name>A0A4D6M1I4_VIGUN</name>
<protein>
    <submittedName>
        <fullName evidence="3">Uncharacterized protein</fullName>
    </submittedName>
</protein>
<evidence type="ECO:0000256" key="1">
    <source>
        <dbReference type="SAM" id="Phobius"/>
    </source>
</evidence>
<keyword evidence="1" id="KW-0812">Transmembrane</keyword>
<keyword evidence="1" id="KW-0472">Membrane</keyword>
<dbReference type="InterPro" id="IPR004158">
    <property type="entry name" value="DUF247_pln"/>
</dbReference>
<feature type="transmembrane region" description="Helical" evidence="1">
    <location>
        <begin position="462"/>
        <end position="483"/>
    </location>
</feature>
<dbReference type="AlphaFoldDB" id="A0A4D6M1I4"/>
<keyword evidence="1" id="KW-1133">Transmembrane helix</keyword>
<evidence type="ECO:0000313" key="4">
    <source>
        <dbReference type="Proteomes" id="UP000501690"/>
    </source>
</evidence>
<dbReference type="Pfam" id="PF03140">
    <property type="entry name" value="DUF247"/>
    <property type="match status" value="1"/>
</dbReference>
<gene>
    <name evidence="2" type="ORF">DEO72_LG5g2213</name>
    <name evidence="3" type="ORF">DEO72_LG5g2542</name>
</gene>
<dbReference type="EMBL" id="CP039349">
    <property type="protein sequence ID" value="QCD94458.1"/>
    <property type="molecule type" value="Genomic_DNA"/>
</dbReference>
<dbReference type="EMBL" id="CP039349">
    <property type="protein sequence ID" value="QCD94134.1"/>
    <property type="molecule type" value="Genomic_DNA"/>
</dbReference>
<organism evidence="3 4">
    <name type="scientific">Vigna unguiculata</name>
    <name type="common">Cowpea</name>
    <dbReference type="NCBI Taxonomy" id="3917"/>
    <lineage>
        <taxon>Eukaryota</taxon>
        <taxon>Viridiplantae</taxon>
        <taxon>Streptophyta</taxon>
        <taxon>Embryophyta</taxon>
        <taxon>Tracheophyta</taxon>
        <taxon>Spermatophyta</taxon>
        <taxon>Magnoliopsida</taxon>
        <taxon>eudicotyledons</taxon>
        <taxon>Gunneridae</taxon>
        <taxon>Pentapetalae</taxon>
        <taxon>rosids</taxon>
        <taxon>fabids</taxon>
        <taxon>Fabales</taxon>
        <taxon>Fabaceae</taxon>
        <taxon>Papilionoideae</taxon>
        <taxon>50 kb inversion clade</taxon>
        <taxon>NPAAA clade</taxon>
        <taxon>indigoferoid/millettioid clade</taxon>
        <taxon>Phaseoleae</taxon>
        <taxon>Vigna</taxon>
    </lineage>
</organism>
<dbReference type="Proteomes" id="UP000501690">
    <property type="component" value="Linkage Group LG5"/>
</dbReference>
<accession>A0A4D6M1I4</accession>
<dbReference type="PANTHER" id="PTHR31170:SF23">
    <property type="match status" value="1"/>
</dbReference>
<keyword evidence="4" id="KW-1185">Reference proteome</keyword>
<dbReference type="PANTHER" id="PTHR31170">
    <property type="entry name" value="BNAC04G53230D PROTEIN"/>
    <property type="match status" value="1"/>
</dbReference>
<proteinExistence type="predicted"/>
<reference evidence="3 4" key="1">
    <citation type="submission" date="2019-04" db="EMBL/GenBank/DDBJ databases">
        <title>An improved genome assembly and genetic linkage map for asparagus bean, Vigna unguiculata ssp. sesquipedialis.</title>
        <authorList>
            <person name="Xia Q."/>
            <person name="Zhang R."/>
            <person name="Dong Y."/>
        </authorList>
    </citation>
    <scope>NUCLEOTIDE SEQUENCE [LARGE SCALE GENOMIC DNA]</scope>
    <source>
        <tissue evidence="3">Leaf</tissue>
    </source>
</reference>
<evidence type="ECO:0000313" key="2">
    <source>
        <dbReference type="EMBL" id="QCD94134.1"/>
    </source>
</evidence>
<evidence type="ECO:0000313" key="3">
    <source>
        <dbReference type="EMBL" id="QCD94458.1"/>
    </source>
</evidence>